<proteinExistence type="predicted"/>
<evidence type="ECO:0000313" key="3">
    <source>
        <dbReference type="EMBL" id="EFE35705.1"/>
    </source>
</evidence>
<feature type="compositionally biased region" description="Low complexity" evidence="1">
    <location>
        <begin position="286"/>
        <end position="298"/>
    </location>
</feature>
<feature type="region of interest" description="Disordered" evidence="1">
    <location>
        <begin position="348"/>
        <end position="389"/>
    </location>
</feature>
<feature type="compositionally biased region" description="Polar residues" evidence="1">
    <location>
        <begin position="349"/>
        <end position="389"/>
    </location>
</feature>
<feature type="signal peptide" evidence="2">
    <location>
        <begin position="1"/>
        <end position="19"/>
    </location>
</feature>
<evidence type="ECO:0000313" key="4">
    <source>
        <dbReference type="Proteomes" id="UP000008866"/>
    </source>
</evidence>
<dbReference type="EMBL" id="ABSU01000003">
    <property type="protein sequence ID" value="EFE35705.1"/>
    <property type="molecule type" value="Genomic_DNA"/>
</dbReference>
<evidence type="ECO:0000256" key="2">
    <source>
        <dbReference type="SAM" id="SignalP"/>
    </source>
</evidence>
<dbReference type="Proteomes" id="UP000008866">
    <property type="component" value="Unassembled WGS sequence"/>
</dbReference>
<dbReference type="RefSeq" id="XP_003016350.1">
    <property type="nucleotide sequence ID" value="XM_003016304.1"/>
</dbReference>
<protein>
    <submittedName>
        <fullName evidence="3">Uncharacterized protein</fullName>
    </submittedName>
</protein>
<feature type="compositionally biased region" description="Polar residues" evidence="1">
    <location>
        <begin position="266"/>
        <end position="279"/>
    </location>
</feature>
<evidence type="ECO:0000256" key="1">
    <source>
        <dbReference type="SAM" id="MobiDB-lite"/>
    </source>
</evidence>
<dbReference type="AlphaFoldDB" id="D4ANE4"/>
<name>D4ANE4_ARTBC</name>
<dbReference type="OMA" id="TTMFITF"/>
<accession>D4ANE4</accession>
<sequence>MKIYLLLAALFSLLYGVDARQFIRRSVTVIYCPAPDGDFCYEGRNGPMVIKCVGNSIVKTISCKKYQGDRNAMLPCTNLTKTGFESSETAGDATCLHKGKGMVSMSPVPERTPMPSVKSPRSLIGTQPVASTFFAIKEPVKAPQSVPTESVASTLAPVPQITKSAGLTLAPESNVAQSSASLRTESVASTFVPVPQHGKSPEGSSILSELPIESTTTLSTTTTTTDVVLTSLWTSARTREIPSIVTPEPLISYSTTEVTTKHEEATASSTHCSASIQPTSEPPRFTASLPSASTTSPWSTDMVTLEPIVTDTTISSTSTTTTTMFITFMSPAPTSATTTAMTGTEVIEQPQQSPTTESKEATQTSVTLPPNTIHSTGTMTYTPAETSSASVLPTQTMQTTRATSATQTHYTEPAISTSTGVATASVSFTSTTLTVSANSTSVHSSPTFSIATSTIVNAAEENTTDAKLAYLFGLIVAFLVLV</sequence>
<reference evidence="4" key="1">
    <citation type="journal article" date="2011" name="Genome Biol.">
        <title>Comparative and functional genomics provide insights into the pathogenicity of dermatophytic fungi.</title>
        <authorList>
            <person name="Burmester A."/>
            <person name="Shelest E."/>
            <person name="Gloeckner G."/>
            <person name="Heddergott C."/>
            <person name="Schindler S."/>
            <person name="Staib P."/>
            <person name="Heidel A."/>
            <person name="Felder M."/>
            <person name="Petzold A."/>
            <person name="Szafranski K."/>
            <person name="Feuermann M."/>
            <person name="Pedruzzi I."/>
            <person name="Priebe S."/>
            <person name="Groth M."/>
            <person name="Winkler R."/>
            <person name="Li W."/>
            <person name="Kniemeyer O."/>
            <person name="Schroeckh V."/>
            <person name="Hertweck C."/>
            <person name="Hube B."/>
            <person name="White T.C."/>
            <person name="Platzer M."/>
            <person name="Guthke R."/>
            <person name="Heitman J."/>
            <person name="Woestemeyer J."/>
            <person name="Zipfel P.F."/>
            <person name="Monod M."/>
            <person name="Brakhage A.A."/>
        </authorList>
    </citation>
    <scope>NUCLEOTIDE SEQUENCE [LARGE SCALE GENOMIC DNA]</scope>
    <source>
        <strain evidence="4">ATCC MYA-4681 / CBS 112371</strain>
    </source>
</reference>
<dbReference type="HOGENOM" id="CLU_595758_0_0_1"/>
<comment type="caution">
    <text evidence="3">The sequence shown here is derived from an EMBL/GenBank/DDBJ whole genome shotgun (WGS) entry which is preliminary data.</text>
</comment>
<dbReference type="GeneID" id="9521833"/>
<dbReference type="eggNOG" id="ENOG502RQP9">
    <property type="taxonomic scope" value="Eukaryota"/>
</dbReference>
<gene>
    <name evidence="3" type="ORF">ARB_05749</name>
</gene>
<dbReference type="KEGG" id="abe:ARB_05749"/>
<feature type="chain" id="PRO_5003053352" evidence="2">
    <location>
        <begin position="20"/>
        <end position="482"/>
    </location>
</feature>
<organism evidence="3 4">
    <name type="scientific">Arthroderma benhamiae (strain ATCC MYA-4681 / CBS 112371)</name>
    <name type="common">Trichophyton mentagrophytes</name>
    <dbReference type="NCBI Taxonomy" id="663331"/>
    <lineage>
        <taxon>Eukaryota</taxon>
        <taxon>Fungi</taxon>
        <taxon>Dikarya</taxon>
        <taxon>Ascomycota</taxon>
        <taxon>Pezizomycotina</taxon>
        <taxon>Eurotiomycetes</taxon>
        <taxon>Eurotiomycetidae</taxon>
        <taxon>Onygenales</taxon>
        <taxon>Arthrodermataceae</taxon>
        <taxon>Trichophyton</taxon>
    </lineage>
</organism>
<keyword evidence="4" id="KW-1185">Reference proteome</keyword>
<keyword evidence="2" id="KW-0732">Signal</keyword>
<feature type="region of interest" description="Disordered" evidence="1">
    <location>
        <begin position="262"/>
        <end position="298"/>
    </location>
</feature>